<dbReference type="PANTHER" id="PTHR13799:SF14">
    <property type="entry name" value="GTP CYCLOHYDROLASE 1 TYPE 2 HOMOLOG"/>
    <property type="match status" value="1"/>
</dbReference>
<comment type="caution">
    <text evidence="6">The sequence shown here is derived from an EMBL/GenBank/DDBJ whole genome shotgun (WGS) entry which is preliminary data.</text>
</comment>
<dbReference type="Proteomes" id="UP000774000">
    <property type="component" value="Unassembled WGS sequence"/>
</dbReference>
<protein>
    <recommendedName>
        <fullName evidence="2 4">GTP cyclohydrolase 1 type 2 homolog</fullName>
    </recommendedName>
</protein>
<gene>
    <name evidence="6" type="ORF">JOC47_001099</name>
</gene>
<evidence type="ECO:0000313" key="6">
    <source>
        <dbReference type="EMBL" id="MBM7556263.1"/>
    </source>
</evidence>
<feature type="binding site" evidence="5">
    <location>
        <position position="67"/>
    </location>
    <ligand>
        <name>a divalent metal cation</name>
        <dbReference type="ChEBI" id="CHEBI:60240"/>
        <label>1</label>
    </ligand>
</feature>
<feature type="binding site" evidence="5">
    <location>
        <position position="66"/>
    </location>
    <ligand>
        <name>a divalent metal cation</name>
        <dbReference type="ChEBI" id="CHEBI:60240"/>
        <label>1</label>
    </ligand>
</feature>
<dbReference type="Gene3D" id="3.40.1390.30">
    <property type="entry name" value="NIF3 (NGG1p interacting factor 3)-like"/>
    <property type="match status" value="2"/>
</dbReference>
<feature type="binding site" evidence="5">
    <location>
        <position position="105"/>
    </location>
    <ligand>
        <name>a divalent metal cation</name>
        <dbReference type="ChEBI" id="CHEBI:60240"/>
        <label>1</label>
    </ligand>
</feature>
<dbReference type="AlphaFoldDB" id="A0A938XRU1"/>
<dbReference type="InterPro" id="IPR017221">
    <property type="entry name" value="DUF34/NIF3_bac"/>
</dbReference>
<feature type="binding site" evidence="5">
    <location>
        <position position="335"/>
    </location>
    <ligand>
        <name>a divalent metal cation</name>
        <dbReference type="ChEBI" id="CHEBI:60240"/>
        <label>1</label>
    </ligand>
</feature>
<dbReference type="InterPro" id="IPR002678">
    <property type="entry name" value="DUF34/NIF3"/>
</dbReference>
<dbReference type="EMBL" id="JAFBDQ010000004">
    <property type="protein sequence ID" value="MBM7556263.1"/>
    <property type="molecule type" value="Genomic_DNA"/>
</dbReference>
<dbReference type="FunFam" id="3.40.1390.30:FF:000001">
    <property type="entry name" value="GTP cyclohydrolase 1 type 2"/>
    <property type="match status" value="1"/>
</dbReference>
<evidence type="ECO:0000256" key="1">
    <source>
        <dbReference type="ARBA" id="ARBA00006964"/>
    </source>
</evidence>
<evidence type="ECO:0000256" key="5">
    <source>
        <dbReference type="PIRSR" id="PIRSR602678-1"/>
    </source>
</evidence>
<feature type="binding site" evidence="5">
    <location>
        <position position="331"/>
    </location>
    <ligand>
        <name>a divalent metal cation</name>
        <dbReference type="ChEBI" id="CHEBI:60240"/>
        <label>1</label>
    </ligand>
</feature>
<dbReference type="RefSeq" id="WP_204701005.1">
    <property type="nucleotide sequence ID" value="NZ_JAFBDQ010000004.1"/>
</dbReference>
<organism evidence="6 7">
    <name type="scientific">Halanaerobacter jeridensis</name>
    <dbReference type="NCBI Taxonomy" id="706427"/>
    <lineage>
        <taxon>Bacteria</taxon>
        <taxon>Bacillati</taxon>
        <taxon>Bacillota</taxon>
        <taxon>Clostridia</taxon>
        <taxon>Halanaerobiales</taxon>
        <taxon>Halobacteroidaceae</taxon>
        <taxon>Halanaerobacter</taxon>
    </lineage>
</organism>
<evidence type="ECO:0000313" key="7">
    <source>
        <dbReference type="Proteomes" id="UP000774000"/>
    </source>
</evidence>
<dbReference type="PIRSF" id="PIRSF037489">
    <property type="entry name" value="UCP037489_NIF3_YqfO"/>
    <property type="match status" value="1"/>
</dbReference>
<name>A0A938XRU1_9FIRM</name>
<dbReference type="InterPro" id="IPR036069">
    <property type="entry name" value="DUF34/NIF3_sf"/>
</dbReference>
<evidence type="ECO:0000256" key="4">
    <source>
        <dbReference type="PIRNR" id="PIRNR037489"/>
    </source>
</evidence>
<dbReference type="GO" id="GO:0005737">
    <property type="term" value="C:cytoplasm"/>
    <property type="evidence" value="ECO:0007669"/>
    <property type="project" value="TreeGrafter"/>
</dbReference>
<dbReference type="FunFam" id="3.30.70.120:FF:000006">
    <property type="entry name" value="GTP cyclohydrolase 1 type 2 homolog"/>
    <property type="match status" value="1"/>
</dbReference>
<dbReference type="InterPro" id="IPR015867">
    <property type="entry name" value="N-reg_PII/ATP_PRibTrfase_C"/>
</dbReference>
<accession>A0A938XRU1</accession>
<comment type="similarity">
    <text evidence="1 4">Belongs to the GTP cyclohydrolase I type 2/NIF3 family.</text>
</comment>
<reference evidence="6" key="1">
    <citation type="submission" date="2021-01" db="EMBL/GenBank/DDBJ databases">
        <title>Genomic Encyclopedia of Type Strains, Phase IV (KMG-IV): sequencing the most valuable type-strain genomes for metagenomic binning, comparative biology and taxonomic classification.</title>
        <authorList>
            <person name="Goeker M."/>
        </authorList>
    </citation>
    <scope>NUCLEOTIDE SEQUENCE</scope>
    <source>
        <strain evidence="6">DSM 23230</strain>
    </source>
</reference>
<dbReference type="Pfam" id="PF01784">
    <property type="entry name" value="DUF34_NIF3"/>
    <property type="match status" value="1"/>
</dbReference>
<evidence type="ECO:0000256" key="2">
    <source>
        <dbReference type="ARBA" id="ARBA00022112"/>
    </source>
</evidence>
<dbReference type="SUPFAM" id="SSF102705">
    <property type="entry name" value="NIF3 (NGG1p interacting factor 3)-like"/>
    <property type="match status" value="1"/>
</dbReference>
<keyword evidence="3 4" id="KW-0479">Metal-binding</keyword>
<keyword evidence="7" id="KW-1185">Reference proteome</keyword>
<dbReference type="NCBIfam" id="TIGR00486">
    <property type="entry name" value="YbgI_SA1388"/>
    <property type="match status" value="1"/>
</dbReference>
<dbReference type="PANTHER" id="PTHR13799">
    <property type="entry name" value="NGG1 INTERACTING FACTOR 3"/>
    <property type="match status" value="1"/>
</dbReference>
<evidence type="ECO:0000256" key="3">
    <source>
        <dbReference type="ARBA" id="ARBA00022723"/>
    </source>
</evidence>
<dbReference type="Gene3D" id="3.30.70.120">
    <property type="match status" value="1"/>
</dbReference>
<sequence length="372" mass="40916">MAVNLQEISSLITKLAPKKLAADWDNVGLQLGAYNQEVSKVLVALDVNQDVIEEAIEKDIDLIVSHHPFIFSELKAVRFDTAIGNLIQNAIKNEIAIYSAHTNYDIASGGLNDFLADKLGLKNTSPLQVTTTEELKKIVVFVPQDSLDEVRKALGELGAGCLGNYSHCSFYQSGTGTFKPLHGSKPYKGEVGQVNQVEEYRLETIVKADDVNSVINKLEQVHPYEEVAYDIYAVENQGKKIGLGRIGYLDQQENLNDYLAQLKAELDLENVKFVGNSDEGINKVALCSGSGADFIKTAAGQGADLYITGDVKYHEAQLAEELGLNLIDAGHYGTEKIMREGMTDYLQEQITTDNLDVEIIKSKINTNPFQVK</sequence>
<dbReference type="GO" id="GO:0046872">
    <property type="term" value="F:metal ion binding"/>
    <property type="evidence" value="ECO:0007669"/>
    <property type="project" value="UniProtKB-UniRule"/>
</dbReference>
<proteinExistence type="inferred from homology"/>